<evidence type="ECO:0000259" key="10">
    <source>
        <dbReference type="PROSITE" id="PS51733"/>
    </source>
</evidence>
<dbReference type="PROSITE" id="PS51733">
    <property type="entry name" value="BPL_LPL_CATALYTIC"/>
    <property type="match status" value="1"/>
</dbReference>
<sequence length="269" mass="29992">HTKPIDLQALNPDTEEGPLKEGALQQRPRAPVNAELKEIFYTTKHEWYTKTRERRLQDYIKKVAESKDKPYSSNYLLCLEHSPVYTVGIRSKVYSDDEEKHLKSLGADFHRTSRGGLITFHGPGQLVVYPILDLRRFSPRRFGVRAYVDALEQAVIDCVSEDFNVSGVGRSRDNTGVWVGDNRKICAMGIAVKEGITSHGLAMNCNTDLRWFSHIVACGIHGAEATSLSRETGSDVSTDMVIPLFAARLSHVFDCSVDEASPVSHISNS</sequence>
<dbReference type="HAMAP" id="MF_00013">
    <property type="entry name" value="LipB"/>
    <property type="match status" value="1"/>
</dbReference>
<reference evidence="11" key="1">
    <citation type="submission" date="2023-06" db="EMBL/GenBank/DDBJ databases">
        <authorList>
            <person name="Delattre M."/>
        </authorList>
    </citation>
    <scope>NUCLEOTIDE SEQUENCE</scope>
    <source>
        <strain evidence="11">AF72</strain>
    </source>
</reference>
<comment type="pathway">
    <text evidence="2">Protein modification; protein lipoylation via endogenous pathway; protein N(6)-(lipoyl)lysine from octanoyl-[acyl-carrier-protein]: step 1/2.</text>
</comment>
<evidence type="ECO:0000313" key="12">
    <source>
        <dbReference type="Proteomes" id="UP001177023"/>
    </source>
</evidence>
<evidence type="ECO:0000256" key="7">
    <source>
        <dbReference type="ARBA" id="ARBA00030797"/>
    </source>
</evidence>
<dbReference type="EMBL" id="CATQJA010000977">
    <property type="protein sequence ID" value="CAJ0565133.1"/>
    <property type="molecule type" value="Genomic_DNA"/>
</dbReference>
<dbReference type="Gene3D" id="3.30.930.10">
    <property type="entry name" value="Bira Bifunctional Protein, Domain 2"/>
    <property type="match status" value="1"/>
</dbReference>
<evidence type="ECO:0000256" key="4">
    <source>
        <dbReference type="ARBA" id="ARBA00012334"/>
    </source>
</evidence>
<evidence type="ECO:0000256" key="2">
    <source>
        <dbReference type="ARBA" id="ARBA00004821"/>
    </source>
</evidence>
<dbReference type="FunFam" id="3.30.930.10:FF:000035">
    <property type="entry name" value="Putative lipoyltransferase 2, mitochondrial"/>
    <property type="match status" value="1"/>
</dbReference>
<feature type="non-terminal residue" evidence="11">
    <location>
        <position position="1"/>
    </location>
</feature>
<keyword evidence="12" id="KW-1185">Reference proteome</keyword>
<dbReference type="InterPro" id="IPR000544">
    <property type="entry name" value="Octanoyltransferase"/>
</dbReference>
<dbReference type="SUPFAM" id="SSF55681">
    <property type="entry name" value="Class II aaRS and biotin synthetases"/>
    <property type="match status" value="1"/>
</dbReference>
<dbReference type="InterPro" id="IPR004143">
    <property type="entry name" value="BPL_LPL_catalytic"/>
</dbReference>
<evidence type="ECO:0000256" key="3">
    <source>
        <dbReference type="ARBA" id="ARBA00007907"/>
    </source>
</evidence>
<feature type="domain" description="BPL/LPL catalytic" evidence="10">
    <location>
        <begin position="70"/>
        <end position="257"/>
    </location>
</feature>
<evidence type="ECO:0000256" key="6">
    <source>
        <dbReference type="ARBA" id="ARBA00023315"/>
    </source>
</evidence>
<dbReference type="PANTHER" id="PTHR10993:SF7">
    <property type="entry name" value="LIPOYLTRANSFERASE 2, MITOCHONDRIAL-RELATED"/>
    <property type="match status" value="1"/>
</dbReference>
<feature type="region of interest" description="Disordered" evidence="9">
    <location>
        <begin position="1"/>
        <end position="23"/>
    </location>
</feature>
<evidence type="ECO:0000256" key="1">
    <source>
        <dbReference type="ARBA" id="ARBA00004173"/>
    </source>
</evidence>
<evidence type="ECO:0000256" key="5">
    <source>
        <dbReference type="ARBA" id="ARBA00022679"/>
    </source>
</evidence>
<evidence type="ECO:0000313" key="11">
    <source>
        <dbReference type="EMBL" id="CAJ0565133.1"/>
    </source>
</evidence>
<dbReference type="Pfam" id="PF21948">
    <property type="entry name" value="LplA-B_cat"/>
    <property type="match status" value="1"/>
</dbReference>
<dbReference type="EC" id="2.3.1.181" evidence="4"/>
<comment type="subcellular location">
    <subcellularLocation>
        <location evidence="1">Mitochondrion</location>
    </subcellularLocation>
</comment>
<proteinExistence type="inferred from homology"/>
<keyword evidence="6" id="KW-0012">Acyltransferase</keyword>
<dbReference type="GO" id="GO:0033819">
    <property type="term" value="F:lipoyl(octanoyl) transferase activity"/>
    <property type="evidence" value="ECO:0007669"/>
    <property type="project" value="UniProtKB-EC"/>
</dbReference>
<dbReference type="GO" id="GO:0005739">
    <property type="term" value="C:mitochondrion"/>
    <property type="evidence" value="ECO:0007669"/>
    <property type="project" value="UniProtKB-SubCell"/>
</dbReference>
<name>A0AA36FRW8_9BILA</name>
<accession>A0AA36FRW8</accession>
<organism evidence="11 12">
    <name type="scientific">Mesorhabditis spiculigera</name>
    <dbReference type="NCBI Taxonomy" id="96644"/>
    <lineage>
        <taxon>Eukaryota</taxon>
        <taxon>Metazoa</taxon>
        <taxon>Ecdysozoa</taxon>
        <taxon>Nematoda</taxon>
        <taxon>Chromadorea</taxon>
        <taxon>Rhabditida</taxon>
        <taxon>Rhabditina</taxon>
        <taxon>Rhabditomorpha</taxon>
        <taxon>Rhabditoidea</taxon>
        <taxon>Rhabditidae</taxon>
        <taxon>Mesorhabditinae</taxon>
        <taxon>Mesorhabditis</taxon>
    </lineage>
</organism>
<dbReference type="NCBIfam" id="TIGR00214">
    <property type="entry name" value="lipB"/>
    <property type="match status" value="1"/>
</dbReference>
<evidence type="ECO:0000256" key="9">
    <source>
        <dbReference type="SAM" id="MobiDB-lite"/>
    </source>
</evidence>
<keyword evidence="5" id="KW-0808">Transferase</keyword>
<evidence type="ECO:0000256" key="8">
    <source>
        <dbReference type="ARBA" id="ARBA00033331"/>
    </source>
</evidence>
<dbReference type="Proteomes" id="UP001177023">
    <property type="component" value="Unassembled WGS sequence"/>
</dbReference>
<dbReference type="AlphaFoldDB" id="A0AA36FRW8"/>
<gene>
    <name evidence="11" type="ORF">MSPICULIGERA_LOCUS3791</name>
</gene>
<protein>
    <recommendedName>
        <fullName evidence="4">lipoyl(octanoyl) transferase</fullName>
        <ecNumber evidence="4">2.3.1.181</ecNumber>
    </recommendedName>
    <alternativeName>
        <fullName evidence="7">Lipoate-protein ligase B</fullName>
    </alternativeName>
    <alternativeName>
        <fullName evidence="8">Lipoyl/octanoyl transferase</fullName>
    </alternativeName>
</protein>
<dbReference type="InterPro" id="IPR045864">
    <property type="entry name" value="aa-tRNA-synth_II/BPL/LPL"/>
</dbReference>
<dbReference type="InterPro" id="IPR020605">
    <property type="entry name" value="Octanoyltransferase_CS"/>
</dbReference>
<dbReference type="PROSITE" id="PS01313">
    <property type="entry name" value="LIPB"/>
    <property type="match status" value="1"/>
</dbReference>
<dbReference type="CDD" id="cd16444">
    <property type="entry name" value="LipB"/>
    <property type="match status" value="1"/>
</dbReference>
<comment type="caution">
    <text evidence="11">The sequence shown here is derived from an EMBL/GenBank/DDBJ whole genome shotgun (WGS) entry which is preliminary data.</text>
</comment>
<comment type="similarity">
    <text evidence="3">Belongs to the LipB family.</text>
</comment>
<dbReference type="PANTHER" id="PTHR10993">
    <property type="entry name" value="OCTANOYLTRANSFERASE"/>
    <property type="match status" value="1"/>
</dbReference>
<feature type="non-terminal residue" evidence="11">
    <location>
        <position position="269"/>
    </location>
</feature>
<dbReference type="NCBIfam" id="NF010925">
    <property type="entry name" value="PRK14345.1"/>
    <property type="match status" value="1"/>
</dbReference>
<dbReference type="GO" id="GO:0009249">
    <property type="term" value="P:protein lipoylation"/>
    <property type="evidence" value="ECO:0007669"/>
    <property type="project" value="InterPro"/>
</dbReference>